<organism evidence="1 2">
    <name type="scientific">Sorangium cellulosum</name>
    <name type="common">Polyangium cellulosum</name>
    <dbReference type="NCBI Taxonomy" id="56"/>
    <lineage>
        <taxon>Bacteria</taxon>
        <taxon>Pseudomonadati</taxon>
        <taxon>Myxococcota</taxon>
        <taxon>Polyangia</taxon>
        <taxon>Polyangiales</taxon>
        <taxon>Polyangiaceae</taxon>
        <taxon>Sorangium</taxon>
    </lineage>
</organism>
<evidence type="ECO:0000313" key="2">
    <source>
        <dbReference type="Proteomes" id="UP000075260"/>
    </source>
</evidence>
<dbReference type="RefSeq" id="WP_061607587.1">
    <property type="nucleotide sequence ID" value="NZ_JEMA01000392.1"/>
</dbReference>
<dbReference type="AlphaFoldDB" id="A0A150QRD2"/>
<name>A0A150QRD2_SORCE</name>
<reference evidence="1 2" key="1">
    <citation type="submission" date="2014-02" db="EMBL/GenBank/DDBJ databases">
        <title>The small core and large imbalanced accessory genome model reveals a collaborative survival strategy of Sorangium cellulosum strains in nature.</title>
        <authorList>
            <person name="Han K."/>
            <person name="Peng R."/>
            <person name="Blom J."/>
            <person name="Li Y.-Z."/>
        </authorList>
    </citation>
    <scope>NUCLEOTIDE SEQUENCE [LARGE SCALE GENOMIC DNA]</scope>
    <source>
        <strain evidence="1 2">So0008-312</strain>
    </source>
</reference>
<dbReference type="OrthoDB" id="5493639at2"/>
<comment type="caution">
    <text evidence="1">The sequence shown here is derived from an EMBL/GenBank/DDBJ whole genome shotgun (WGS) entry which is preliminary data.</text>
</comment>
<sequence length="315" mass="34989">MGSTRTAWHVLLVALLSQRGSRRFEVRSEVPLSTEPLRADYLLLRGGAGPSEPAGTLKRLWDLLPRDTIVEFKSIGRPYRRRNLDRLCSYLHLYCADEAERIERRSDLCGVLLVPSRTRSLDADVADLGLEWGDLGGGYWRLHGGAFALLVVEIDAAAEAEDDDLLRLFGHGEARTIEARRWLSQQLGAEEIAMEMHDLEGFDEVVRKLLATLPPERVLSAYAPEQRMAGLPPEQRMAGLPPEQRMAGLPPEQRMAGLPPEQRVAGLPPEQRVAGLPPEQVLLALPDEVLQALSDSYLDTLSAETRAAIRARIGR</sequence>
<evidence type="ECO:0000313" key="1">
    <source>
        <dbReference type="EMBL" id="KYF70519.1"/>
    </source>
</evidence>
<proteinExistence type="predicted"/>
<gene>
    <name evidence="1" type="ORF">BE15_32085</name>
</gene>
<dbReference type="Proteomes" id="UP000075260">
    <property type="component" value="Unassembled WGS sequence"/>
</dbReference>
<dbReference type="EMBL" id="JEMA01000392">
    <property type="protein sequence ID" value="KYF70519.1"/>
    <property type="molecule type" value="Genomic_DNA"/>
</dbReference>
<protein>
    <submittedName>
        <fullName evidence="1">Uncharacterized protein</fullName>
    </submittedName>
</protein>
<accession>A0A150QRD2</accession>